<dbReference type="InterPro" id="IPR004556">
    <property type="entry name" value="HemK-like"/>
</dbReference>
<dbReference type="InterPro" id="IPR007848">
    <property type="entry name" value="Small_mtfrase_dom"/>
</dbReference>
<comment type="similarity">
    <text evidence="5">Belongs to the protein N5-glutamine methyltransferase family. PrmC subfamily.</text>
</comment>
<comment type="caution">
    <text evidence="8">The sequence shown here is derived from an EMBL/GenBank/DDBJ whole genome shotgun (WGS) entry which is preliminary data.</text>
</comment>
<feature type="binding site" evidence="5">
    <location>
        <position position="180"/>
    </location>
    <ligand>
        <name>S-adenosyl-L-methionine</name>
        <dbReference type="ChEBI" id="CHEBI:59789"/>
    </ligand>
</feature>
<feature type="binding site" evidence="5">
    <location>
        <begin position="128"/>
        <end position="132"/>
    </location>
    <ligand>
        <name>S-adenosyl-L-methionine</name>
        <dbReference type="ChEBI" id="CHEBI:59789"/>
    </ligand>
</feature>
<dbReference type="GO" id="GO:0003676">
    <property type="term" value="F:nucleic acid binding"/>
    <property type="evidence" value="ECO:0007669"/>
    <property type="project" value="InterPro"/>
</dbReference>
<dbReference type="InterPro" id="IPR040758">
    <property type="entry name" value="PrmC_N"/>
</dbReference>
<dbReference type="AlphaFoldDB" id="A0A2G4YPM8"/>
<organism evidence="8 9">
    <name type="scientific">Paremcibacter congregatus</name>
    <dbReference type="NCBI Taxonomy" id="2043170"/>
    <lineage>
        <taxon>Bacteria</taxon>
        <taxon>Pseudomonadati</taxon>
        <taxon>Pseudomonadota</taxon>
        <taxon>Alphaproteobacteria</taxon>
        <taxon>Emcibacterales</taxon>
        <taxon>Emcibacteraceae</taxon>
        <taxon>Paremcibacter</taxon>
    </lineage>
</organism>
<reference evidence="8 9" key="1">
    <citation type="submission" date="2017-10" db="EMBL/GenBank/DDBJ databases">
        <title>Frigbacter circumglobatus gen. nov. sp. nov., isolated from sediment cultured in situ.</title>
        <authorList>
            <person name="Zhao Z."/>
        </authorList>
    </citation>
    <scope>NUCLEOTIDE SEQUENCE [LARGE SCALE GENOMIC DNA]</scope>
    <source>
        <strain evidence="8 9">ZYL</strain>
    </source>
</reference>
<evidence type="ECO:0000313" key="9">
    <source>
        <dbReference type="Proteomes" id="UP000229730"/>
    </source>
</evidence>
<dbReference type="Gene3D" id="1.10.8.10">
    <property type="entry name" value="DNA helicase RuvA subunit, C-terminal domain"/>
    <property type="match status" value="1"/>
</dbReference>
<keyword evidence="1 5" id="KW-0489">Methyltransferase</keyword>
<comment type="catalytic activity">
    <reaction evidence="4 5">
        <text>L-glutaminyl-[peptide chain release factor] + S-adenosyl-L-methionine = N(5)-methyl-L-glutaminyl-[peptide chain release factor] + S-adenosyl-L-homocysteine + H(+)</text>
        <dbReference type="Rhea" id="RHEA:42896"/>
        <dbReference type="Rhea" id="RHEA-COMP:10271"/>
        <dbReference type="Rhea" id="RHEA-COMP:10272"/>
        <dbReference type="ChEBI" id="CHEBI:15378"/>
        <dbReference type="ChEBI" id="CHEBI:30011"/>
        <dbReference type="ChEBI" id="CHEBI:57856"/>
        <dbReference type="ChEBI" id="CHEBI:59789"/>
        <dbReference type="ChEBI" id="CHEBI:61891"/>
        <dbReference type="EC" id="2.1.1.297"/>
    </reaction>
</comment>
<feature type="binding site" evidence="5">
    <location>
        <position position="196"/>
    </location>
    <ligand>
        <name>S-adenosyl-L-methionine</name>
        <dbReference type="ChEBI" id="CHEBI:59789"/>
    </ligand>
</feature>
<evidence type="ECO:0000259" key="6">
    <source>
        <dbReference type="Pfam" id="PF05175"/>
    </source>
</evidence>
<keyword evidence="2 5" id="KW-0808">Transferase</keyword>
<sequence length="289" mass="32561">MNMTEDTQRLRSLRQRAIARLVEAGINEAARDVDVLLEESLGLSALDFLLEPDQVVSQPCAEEFGRLLDRRLQREPVSQILGQRDFWSLRFKVTRDCLTPRPDSETLIEAALEALPDKTAPLDVIDFGTGSGCLLLSFLSEFPNARGTAVDLSRQALTIARENAQNLGYVERCHFLQSDWDAALPTDRRFDVVLCNPPYIGLHEAADLESDVREYEPHMALFAEEEGLREYRRLTEIIPRRIKPGGQVFLEIGHLQGAAVSELFAQTSAQNIRVLPDLAGRDRCVTFHF</sequence>
<dbReference type="NCBIfam" id="TIGR03534">
    <property type="entry name" value="RF_mod_PrmC"/>
    <property type="match status" value="1"/>
</dbReference>
<feature type="binding site" evidence="5">
    <location>
        <position position="151"/>
    </location>
    <ligand>
        <name>S-adenosyl-L-methionine</name>
        <dbReference type="ChEBI" id="CHEBI:59789"/>
    </ligand>
</feature>
<comment type="function">
    <text evidence="5">Methylates the class 1 translation termination release factors RF1/PrfA and RF2/PrfB on the glutamine residue of the universally conserved GGQ motif.</text>
</comment>
<dbReference type="PANTHER" id="PTHR18895:SF74">
    <property type="entry name" value="MTRF1L RELEASE FACTOR GLUTAMINE METHYLTRANSFERASE"/>
    <property type="match status" value="1"/>
</dbReference>
<dbReference type="EMBL" id="PDEM01000025">
    <property type="protein sequence ID" value="PHZ84283.1"/>
    <property type="molecule type" value="Genomic_DNA"/>
</dbReference>
<feature type="domain" description="Release factor glutamine methyltransferase N-terminal" evidence="7">
    <location>
        <begin position="13"/>
        <end position="82"/>
    </location>
</feature>
<dbReference type="InterPro" id="IPR019874">
    <property type="entry name" value="RF_methyltr_PrmC"/>
</dbReference>
<dbReference type="HAMAP" id="MF_02126">
    <property type="entry name" value="RF_methyltr_PrmC"/>
    <property type="match status" value="1"/>
</dbReference>
<dbReference type="InterPro" id="IPR029063">
    <property type="entry name" value="SAM-dependent_MTases_sf"/>
</dbReference>
<dbReference type="InterPro" id="IPR050320">
    <property type="entry name" value="N5-glutamine_MTase"/>
</dbReference>
<dbReference type="FunCoup" id="A0A2G4YPM8">
    <property type="interactions" value="485"/>
</dbReference>
<dbReference type="SUPFAM" id="SSF53335">
    <property type="entry name" value="S-adenosyl-L-methionine-dependent methyltransferases"/>
    <property type="match status" value="1"/>
</dbReference>
<evidence type="ECO:0000256" key="4">
    <source>
        <dbReference type="ARBA" id="ARBA00048391"/>
    </source>
</evidence>
<evidence type="ECO:0000256" key="2">
    <source>
        <dbReference type="ARBA" id="ARBA00022679"/>
    </source>
</evidence>
<dbReference type="GO" id="GO:0032259">
    <property type="term" value="P:methylation"/>
    <property type="evidence" value="ECO:0007669"/>
    <property type="project" value="UniProtKB-KW"/>
</dbReference>
<evidence type="ECO:0000256" key="5">
    <source>
        <dbReference type="HAMAP-Rule" id="MF_02126"/>
    </source>
</evidence>
<evidence type="ECO:0000313" key="8">
    <source>
        <dbReference type="EMBL" id="PHZ84283.1"/>
    </source>
</evidence>
<keyword evidence="3 5" id="KW-0949">S-adenosyl-L-methionine</keyword>
<dbReference type="CDD" id="cd02440">
    <property type="entry name" value="AdoMet_MTases"/>
    <property type="match status" value="1"/>
</dbReference>
<evidence type="ECO:0000259" key="7">
    <source>
        <dbReference type="Pfam" id="PF17827"/>
    </source>
</evidence>
<feature type="domain" description="Methyltransferase small" evidence="6">
    <location>
        <begin position="112"/>
        <end position="199"/>
    </location>
</feature>
<dbReference type="GO" id="GO:0102559">
    <property type="term" value="F:peptide chain release factor N(5)-glutamine methyltransferase activity"/>
    <property type="evidence" value="ECO:0007669"/>
    <property type="project" value="UniProtKB-EC"/>
</dbReference>
<evidence type="ECO:0000256" key="3">
    <source>
        <dbReference type="ARBA" id="ARBA00022691"/>
    </source>
</evidence>
<dbReference type="Gene3D" id="3.40.50.150">
    <property type="entry name" value="Vaccinia Virus protein VP39"/>
    <property type="match status" value="1"/>
</dbReference>
<dbReference type="Pfam" id="PF05175">
    <property type="entry name" value="MTS"/>
    <property type="match status" value="1"/>
</dbReference>
<dbReference type="PANTHER" id="PTHR18895">
    <property type="entry name" value="HEMK METHYLTRANSFERASE"/>
    <property type="match status" value="1"/>
</dbReference>
<dbReference type="Proteomes" id="UP000229730">
    <property type="component" value="Unassembled WGS sequence"/>
</dbReference>
<dbReference type="NCBIfam" id="TIGR00536">
    <property type="entry name" value="hemK_fam"/>
    <property type="match status" value="1"/>
</dbReference>
<evidence type="ECO:0000256" key="1">
    <source>
        <dbReference type="ARBA" id="ARBA00022603"/>
    </source>
</evidence>
<dbReference type="Pfam" id="PF17827">
    <property type="entry name" value="PrmC_N"/>
    <property type="match status" value="1"/>
</dbReference>
<dbReference type="OrthoDB" id="9800643at2"/>
<dbReference type="InParanoid" id="A0A2G4YPM8"/>
<gene>
    <name evidence="5 8" type="primary">prmC</name>
    <name evidence="8" type="ORF">CRD36_13940</name>
</gene>
<proteinExistence type="inferred from homology"/>
<accession>A0A2G4YPM8</accession>
<dbReference type="EC" id="2.1.1.297" evidence="5"/>
<feature type="binding site" evidence="5">
    <location>
        <begin position="196"/>
        <end position="199"/>
    </location>
    <ligand>
        <name>substrate</name>
    </ligand>
</feature>
<dbReference type="InterPro" id="IPR002052">
    <property type="entry name" value="DNA_methylase_N6_adenine_CS"/>
</dbReference>
<keyword evidence="9" id="KW-1185">Reference proteome</keyword>
<name>A0A2G4YPM8_9PROT</name>
<dbReference type="PROSITE" id="PS00092">
    <property type="entry name" value="N6_MTASE"/>
    <property type="match status" value="1"/>
</dbReference>
<protein>
    <recommendedName>
        <fullName evidence="5">Release factor glutamine methyltransferase</fullName>
        <shortName evidence="5">RF MTase</shortName>
        <ecNumber evidence="5">2.1.1.297</ecNumber>
    </recommendedName>
    <alternativeName>
        <fullName evidence="5">N5-glutamine methyltransferase PrmC</fullName>
    </alternativeName>
    <alternativeName>
        <fullName evidence="5">Protein-(glutamine-N5) MTase PrmC</fullName>
    </alternativeName>
    <alternativeName>
        <fullName evidence="5">Protein-glutamine N-methyltransferase PrmC</fullName>
    </alternativeName>
</protein>